<dbReference type="PANTHER" id="PTHR36100:SF1">
    <property type="entry name" value="BUD SITE SELECTION PROTEIN 4"/>
    <property type="match status" value="1"/>
</dbReference>
<dbReference type="InterPro" id="IPR011993">
    <property type="entry name" value="PH-like_dom_sf"/>
</dbReference>
<keyword evidence="2" id="KW-0131">Cell cycle</keyword>
<dbReference type="EMBL" id="MU620927">
    <property type="protein sequence ID" value="KAI8578707.1"/>
    <property type="molecule type" value="Genomic_DNA"/>
</dbReference>
<dbReference type="InterPro" id="IPR001849">
    <property type="entry name" value="PH_domain"/>
</dbReference>
<accession>A0AAD5E880</accession>
<dbReference type="GeneID" id="75915213"/>
<keyword evidence="5" id="KW-1185">Reference proteome</keyword>
<name>A0AAD5E880_UMBRA</name>
<dbReference type="SUPFAM" id="SSF50729">
    <property type="entry name" value="PH domain-like"/>
    <property type="match status" value="1"/>
</dbReference>
<dbReference type="PROSITE" id="PS50003">
    <property type="entry name" value="PH_DOMAIN"/>
    <property type="match status" value="1"/>
</dbReference>
<gene>
    <name evidence="4" type="ORF">K450DRAFT_246127</name>
</gene>
<keyword evidence="1" id="KW-0132">Cell division</keyword>
<evidence type="ECO:0000259" key="3">
    <source>
        <dbReference type="PROSITE" id="PS50003"/>
    </source>
</evidence>
<sequence>MYIHKHKLTKLMFLFQFWRRRFFRLVGGRLYSHTDTNHSLRSVIDMSKAEIMTVDHAIVAHSQEPHVLEMIEMLPPTDNDLHPHIKPGSIMSSQMSISSESTNQRLSRNSLDSDSLYCSVKNSIRITFSNGEHMDFFCDNSKERKQWVDVLKVIVGRVPEWPEWLIEGREVLNQ</sequence>
<protein>
    <recommendedName>
        <fullName evidence="3">PH domain-containing protein</fullName>
    </recommendedName>
</protein>
<dbReference type="GO" id="GO:0051301">
    <property type="term" value="P:cell division"/>
    <property type="evidence" value="ECO:0007669"/>
    <property type="project" value="UniProtKB-KW"/>
</dbReference>
<dbReference type="GO" id="GO:0005525">
    <property type="term" value="F:GTP binding"/>
    <property type="evidence" value="ECO:0007669"/>
    <property type="project" value="TreeGrafter"/>
</dbReference>
<reference evidence="4" key="2">
    <citation type="journal article" date="2022" name="Proc. Natl. Acad. Sci. U.S.A.">
        <title>Diploid-dominant life cycles characterize the early evolution of Fungi.</title>
        <authorList>
            <person name="Amses K.R."/>
            <person name="Simmons D.R."/>
            <person name="Longcore J.E."/>
            <person name="Mondo S.J."/>
            <person name="Seto K."/>
            <person name="Jeronimo G.H."/>
            <person name="Bonds A.E."/>
            <person name="Quandt C.A."/>
            <person name="Davis W.J."/>
            <person name="Chang Y."/>
            <person name="Federici B.A."/>
            <person name="Kuo A."/>
            <person name="LaButti K."/>
            <person name="Pangilinan J."/>
            <person name="Andreopoulos W."/>
            <person name="Tritt A."/>
            <person name="Riley R."/>
            <person name="Hundley H."/>
            <person name="Johnson J."/>
            <person name="Lipzen A."/>
            <person name="Barry K."/>
            <person name="Lang B.F."/>
            <person name="Cuomo C.A."/>
            <person name="Buchler N.E."/>
            <person name="Grigoriev I.V."/>
            <person name="Spatafora J.W."/>
            <person name="Stajich J.E."/>
            <person name="James T.Y."/>
        </authorList>
    </citation>
    <scope>NUCLEOTIDE SEQUENCE</scope>
    <source>
        <strain evidence="4">AG</strain>
    </source>
</reference>
<evidence type="ECO:0000256" key="1">
    <source>
        <dbReference type="ARBA" id="ARBA00022618"/>
    </source>
</evidence>
<dbReference type="RefSeq" id="XP_051443711.1">
    <property type="nucleotide sequence ID" value="XM_051589868.1"/>
</dbReference>
<reference evidence="4" key="1">
    <citation type="submission" date="2021-06" db="EMBL/GenBank/DDBJ databases">
        <authorList>
            <consortium name="DOE Joint Genome Institute"/>
            <person name="Mondo S.J."/>
            <person name="Amses K.R."/>
            <person name="Simmons D.R."/>
            <person name="Longcore J.E."/>
            <person name="Seto K."/>
            <person name="Alves G.H."/>
            <person name="Bonds A.E."/>
            <person name="Quandt C.A."/>
            <person name="Davis W.J."/>
            <person name="Chang Y."/>
            <person name="Letcher P.M."/>
            <person name="Powell M.J."/>
            <person name="Kuo A."/>
            <person name="Labutti K."/>
            <person name="Pangilinan J."/>
            <person name="Andreopoulos W."/>
            <person name="Tritt A."/>
            <person name="Riley R."/>
            <person name="Hundley H."/>
            <person name="Johnson J."/>
            <person name="Lipzen A."/>
            <person name="Barry K."/>
            <person name="Berbee M.L."/>
            <person name="Buchler N.E."/>
            <person name="Grigoriev I.V."/>
            <person name="Spatafora J.W."/>
            <person name="Stajich J.E."/>
            <person name="James T.Y."/>
        </authorList>
    </citation>
    <scope>NUCLEOTIDE SEQUENCE</scope>
    <source>
        <strain evidence="4">AG</strain>
    </source>
</reference>
<proteinExistence type="predicted"/>
<evidence type="ECO:0000313" key="4">
    <source>
        <dbReference type="EMBL" id="KAI8578707.1"/>
    </source>
</evidence>
<dbReference type="PANTHER" id="PTHR36100">
    <property type="entry name" value="BUD SITE SELECTION PROTEIN 4"/>
    <property type="match status" value="1"/>
</dbReference>
<organism evidence="4 5">
    <name type="scientific">Umbelopsis ramanniana AG</name>
    <dbReference type="NCBI Taxonomy" id="1314678"/>
    <lineage>
        <taxon>Eukaryota</taxon>
        <taxon>Fungi</taxon>
        <taxon>Fungi incertae sedis</taxon>
        <taxon>Mucoromycota</taxon>
        <taxon>Mucoromycotina</taxon>
        <taxon>Umbelopsidomycetes</taxon>
        <taxon>Umbelopsidales</taxon>
        <taxon>Umbelopsidaceae</taxon>
        <taxon>Umbelopsis</taxon>
    </lineage>
</organism>
<evidence type="ECO:0000256" key="2">
    <source>
        <dbReference type="ARBA" id="ARBA00023306"/>
    </source>
</evidence>
<comment type="caution">
    <text evidence="4">The sequence shown here is derived from an EMBL/GenBank/DDBJ whole genome shotgun (WGS) entry which is preliminary data.</text>
</comment>
<evidence type="ECO:0000313" key="5">
    <source>
        <dbReference type="Proteomes" id="UP001206595"/>
    </source>
</evidence>
<dbReference type="SMART" id="SM00233">
    <property type="entry name" value="PH"/>
    <property type="match status" value="1"/>
</dbReference>
<dbReference type="AlphaFoldDB" id="A0AAD5E880"/>
<feature type="domain" description="PH" evidence="3">
    <location>
        <begin position="1"/>
        <end position="156"/>
    </location>
</feature>
<dbReference type="Gene3D" id="2.30.29.30">
    <property type="entry name" value="Pleckstrin-homology domain (PH domain)/Phosphotyrosine-binding domain (PTB)"/>
    <property type="match status" value="1"/>
</dbReference>
<dbReference type="InterPro" id="IPR052007">
    <property type="entry name" value="Bud4"/>
</dbReference>
<dbReference type="Proteomes" id="UP001206595">
    <property type="component" value="Unassembled WGS sequence"/>
</dbReference>